<dbReference type="RefSeq" id="WP_062110741.1">
    <property type="nucleotide sequence ID" value="NZ_LHZR01000114.1"/>
</dbReference>
<organism evidence="2 3">
    <name type="scientific">Gluconobacter albidus</name>
    <dbReference type="NCBI Taxonomy" id="318683"/>
    <lineage>
        <taxon>Bacteria</taxon>
        <taxon>Pseudomonadati</taxon>
        <taxon>Pseudomonadota</taxon>
        <taxon>Alphaproteobacteria</taxon>
        <taxon>Acetobacterales</taxon>
        <taxon>Acetobacteraceae</taxon>
        <taxon>Gluconobacter</taxon>
    </lineage>
</organism>
<evidence type="ECO:0000313" key="3">
    <source>
        <dbReference type="Proteomes" id="UP000075636"/>
    </source>
</evidence>
<dbReference type="AlphaFoldDB" id="A0A149TEN4"/>
<gene>
    <name evidence="2" type="ORF">AD945_17520</name>
</gene>
<protein>
    <submittedName>
        <fullName evidence="2">Uncharacterized protein</fullName>
    </submittedName>
</protein>
<sequence>MSDEEKKRLLKLEKIANEALEQAEKARFEQILMRHVLAVLLAKDAIRSEFPALTLEHSLSTVEQVVRRSRVQFEGQDEGMQVHLEEAFDNLRTLAEGLYRDLTADLPRDDGGDPE</sequence>
<keyword evidence="1" id="KW-0175">Coiled coil</keyword>
<dbReference type="Proteomes" id="UP000075636">
    <property type="component" value="Unassembled WGS sequence"/>
</dbReference>
<name>A0A149TEN4_9PROT</name>
<reference evidence="2 3" key="1">
    <citation type="submission" date="2015-06" db="EMBL/GenBank/DDBJ databases">
        <title>Improved classification and identification of acetic acid bacteria using matrix-assisted laser desorption/ionization time-of-flight mass spectrometry; Gluconobacter nephelii and Gluconobacter uchimurae are later heterotypic synonyms of Gluconobacter japonicus and Gluconobacter oxydans, respectively.</title>
        <authorList>
            <person name="Li L."/>
            <person name="Cleenwerck I."/>
            <person name="De Vuyst L."/>
            <person name="Vandamme P."/>
        </authorList>
    </citation>
    <scope>NUCLEOTIDE SEQUENCE [LARGE SCALE GENOMIC DNA]</scope>
    <source>
        <strain evidence="2 3">LMG 1768</strain>
    </source>
</reference>
<comment type="caution">
    <text evidence="2">The sequence shown here is derived from an EMBL/GenBank/DDBJ whole genome shotgun (WGS) entry which is preliminary data.</text>
</comment>
<feature type="coiled-coil region" evidence="1">
    <location>
        <begin position="2"/>
        <end position="29"/>
    </location>
</feature>
<evidence type="ECO:0000313" key="2">
    <source>
        <dbReference type="EMBL" id="KXV45945.1"/>
    </source>
</evidence>
<evidence type="ECO:0000256" key="1">
    <source>
        <dbReference type="SAM" id="Coils"/>
    </source>
</evidence>
<accession>A0A149TEN4</accession>
<dbReference type="PATRIC" id="fig|318683.6.peg.400"/>
<proteinExistence type="predicted"/>
<dbReference type="EMBL" id="LHZR01000114">
    <property type="protein sequence ID" value="KXV45945.1"/>
    <property type="molecule type" value="Genomic_DNA"/>
</dbReference>